<dbReference type="SUPFAM" id="SSF48498">
    <property type="entry name" value="Tetracyclin repressor-like, C-terminal domain"/>
    <property type="match status" value="1"/>
</dbReference>
<evidence type="ECO:0000313" key="5">
    <source>
        <dbReference type="Proteomes" id="UP001500305"/>
    </source>
</evidence>
<keyword evidence="5" id="KW-1185">Reference proteome</keyword>
<comment type="caution">
    <text evidence="4">The sequence shown here is derived from an EMBL/GenBank/DDBJ whole genome shotgun (WGS) entry which is preliminary data.</text>
</comment>
<dbReference type="Proteomes" id="UP001500305">
    <property type="component" value="Unassembled WGS sequence"/>
</dbReference>
<dbReference type="InterPro" id="IPR036271">
    <property type="entry name" value="Tet_transcr_reg_TetR-rel_C_sf"/>
</dbReference>
<organism evidence="4 5">
    <name type="scientific">Kitasatospora cystarginea</name>
    <dbReference type="NCBI Taxonomy" id="58350"/>
    <lineage>
        <taxon>Bacteria</taxon>
        <taxon>Bacillati</taxon>
        <taxon>Actinomycetota</taxon>
        <taxon>Actinomycetes</taxon>
        <taxon>Kitasatosporales</taxon>
        <taxon>Streptomycetaceae</taxon>
        <taxon>Kitasatospora</taxon>
    </lineage>
</organism>
<reference evidence="5" key="1">
    <citation type="journal article" date="2019" name="Int. J. Syst. Evol. Microbiol.">
        <title>The Global Catalogue of Microorganisms (GCM) 10K type strain sequencing project: providing services to taxonomists for standard genome sequencing and annotation.</title>
        <authorList>
            <consortium name="The Broad Institute Genomics Platform"/>
            <consortium name="The Broad Institute Genome Sequencing Center for Infectious Disease"/>
            <person name="Wu L."/>
            <person name="Ma J."/>
        </authorList>
    </citation>
    <scope>NUCLEOTIDE SEQUENCE [LARGE SCALE GENOMIC DNA]</scope>
    <source>
        <strain evidence="5">JCM 7356</strain>
    </source>
</reference>
<evidence type="ECO:0000259" key="3">
    <source>
        <dbReference type="Pfam" id="PF02909"/>
    </source>
</evidence>
<proteinExistence type="predicted"/>
<keyword evidence="1" id="KW-0805">Transcription regulation</keyword>
<keyword evidence="2" id="KW-0804">Transcription</keyword>
<evidence type="ECO:0000256" key="1">
    <source>
        <dbReference type="ARBA" id="ARBA00023015"/>
    </source>
</evidence>
<dbReference type="InterPro" id="IPR004111">
    <property type="entry name" value="Repressor_TetR_C"/>
</dbReference>
<dbReference type="Pfam" id="PF02909">
    <property type="entry name" value="TetR_C_1"/>
    <property type="match status" value="1"/>
</dbReference>
<evidence type="ECO:0000256" key="2">
    <source>
        <dbReference type="ARBA" id="ARBA00023163"/>
    </source>
</evidence>
<dbReference type="EMBL" id="BAAATR010000031">
    <property type="protein sequence ID" value="GAA2264703.1"/>
    <property type="molecule type" value="Genomic_DNA"/>
</dbReference>
<sequence>MRAEAGFPPNRAWEHTFAVFYFILGHTIEEQAQSRMPTGDNWTARLAAAGLDTNDPLATGLKTLAATDPSERFSYGLRVFLAGVQQHAPEAAVGPNEAETTRDS</sequence>
<accession>A0ABP5RK61</accession>
<name>A0ABP5RK61_9ACTN</name>
<protein>
    <recommendedName>
        <fullName evidence="3">Tetracycline repressor TetR C-terminal domain-containing protein</fullName>
    </recommendedName>
</protein>
<dbReference type="Gene3D" id="1.10.357.10">
    <property type="entry name" value="Tetracycline Repressor, domain 2"/>
    <property type="match status" value="1"/>
</dbReference>
<evidence type="ECO:0000313" key="4">
    <source>
        <dbReference type="EMBL" id="GAA2264703.1"/>
    </source>
</evidence>
<gene>
    <name evidence="4" type="ORF">GCM10010430_56770</name>
</gene>
<feature type="domain" description="Tetracycline repressor TetR C-terminal" evidence="3">
    <location>
        <begin position="3"/>
        <end position="86"/>
    </location>
</feature>